<name>A0AAJ0C4X7_9PEZI</name>
<feature type="compositionally biased region" description="Gly residues" evidence="1">
    <location>
        <begin position="222"/>
        <end position="237"/>
    </location>
</feature>
<sequence length="500" mass="54202">MCILVTRRYRCVTRAGQPVESQTHHQGRWIQPCSSPPPPTAGGAGAQQACLTALDEQDEWYDHPCPDCTGHSAASDGISVRTESRAFPRTASDAGRAAFARVINTYAQQLARLFHAWISDHWRRPGDYHDGNGDPALLAERNAIVARELTCREDPSHGPHHPDAPFCGCTLAAAPLIQNLASQRRRDMALQSAAAALVLGRGHDMVDLGDGGGDGEGSDPGDPGGGGVGGGGPGGDAAVGELMRTRVPPVLGAVMPFGAAQLAARWSRLQGLRDNRQSEDGSPWDAIYCVLRDISWVLAIDTGLTLARAGAIFGMLQARMLDRATRIRHARPWYLEDALLDADRPWINRLSDLLANNAHQYFDLYGYEMTFLLDHGAQEPVRWCPWLAPIRPSDRHGFMTEEWGQQGARLHARLQSAEENIVDFDPATMPPGARCFICTNDFVSDNPPFDVPAAPHRCAGAHTAAAGRRCLVCFAGTTSNVPSCPICRRPYDEEDDDAPA</sequence>
<evidence type="ECO:0000256" key="1">
    <source>
        <dbReference type="SAM" id="MobiDB-lite"/>
    </source>
</evidence>
<accession>A0AAJ0C4X7</accession>
<proteinExistence type="predicted"/>
<evidence type="ECO:0000313" key="3">
    <source>
        <dbReference type="Proteomes" id="UP001244011"/>
    </source>
</evidence>
<protein>
    <submittedName>
        <fullName evidence="2">Uncharacterized protein</fullName>
    </submittedName>
</protein>
<gene>
    <name evidence="2" type="ORF">QBC33DRAFT_512680</name>
</gene>
<feature type="region of interest" description="Disordered" evidence="1">
    <location>
        <begin position="22"/>
        <end position="46"/>
    </location>
</feature>
<dbReference type="EMBL" id="MU839001">
    <property type="protein sequence ID" value="KAK1770011.1"/>
    <property type="molecule type" value="Genomic_DNA"/>
</dbReference>
<dbReference type="RefSeq" id="XP_060286224.1">
    <property type="nucleotide sequence ID" value="XM_060425925.1"/>
</dbReference>
<dbReference type="GeneID" id="85309112"/>
<organism evidence="2 3">
    <name type="scientific">Phialemonium atrogriseum</name>
    <dbReference type="NCBI Taxonomy" id="1093897"/>
    <lineage>
        <taxon>Eukaryota</taxon>
        <taxon>Fungi</taxon>
        <taxon>Dikarya</taxon>
        <taxon>Ascomycota</taxon>
        <taxon>Pezizomycotina</taxon>
        <taxon>Sordariomycetes</taxon>
        <taxon>Sordariomycetidae</taxon>
        <taxon>Cephalothecales</taxon>
        <taxon>Cephalothecaceae</taxon>
        <taxon>Phialemonium</taxon>
    </lineage>
</organism>
<evidence type="ECO:0000313" key="2">
    <source>
        <dbReference type="EMBL" id="KAK1770011.1"/>
    </source>
</evidence>
<reference evidence="2" key="1">
    <citation type="submission" date="2023-06" db="EMBL/GenBank/DDBJ databases">
        <title>Genome-scale phylogeny and comparative genomics of the fungal order Sordariales.</title>
        <authorList>
            <consortium name="Lawrence Berkeley National Laboratory"/>
            <person name="Hensen N."/>
            <person name="Bonometti L."/>
            <person name="Westerberg I."/>
            <person name="Brannstrom I.O."/>
            <person name="Guillou S."/>
            <person name="Cros-Aarteil S."/>
            <person name="Calhoun S."/>
            <person name="Haridas S."/>
            <person name="Kuo A."/>
            <person name="Mondo S."/>
            <person name="Pangilinan J."/>
            <person name="Riley R."/>
            <person name="Labutti K."/>
            <person name="Andreopoulos B."/>
            <person name="Lipzen A."/>
            <person name="Chen C."/>
            <person name="Yanf M."/>
            <person name="Daum C."/>
            <person name="Ng V."/>
            <person name="Clum A."/>
            <person name="Steindorff A."/>
            <person name="Ohm R."/>
            <person name="Martin F."/>
            <person name="Silar P."/>
            <person name="Natvig D."/>
            <person name="Lalanne C."/>
            <person name="Gautier V."/>
            <person name="Ament-Velasquez S.L."/>
            <person name="Kruys A."/>
            <person name="Hutchinson M.I."/>
            <person name="Powell A.J."/>
            <person name="Barry K."/>
            <person name="Miller A.N."/>
            <person name="Grigoriev I.V."/>
            <person name="Debuchy R."/>
            <person name="Gladieux P."/>
            <person name="Thoren M.H."/>
            <person name="Johannesson H."/>
        </authorList>
    </citation>
    <scope>NUCLEOTIDE SEQUENCE</scope>
    <source>
        <strain evidence="2">8032-3</strain>
    </source>
</reference>
<feature type="region of interest" description="Disordered" evidence="1">
    <location>
        <begin position="207"/>
        <end position="239"/>
    </location>
</feature>
<keyword evidence="3" id="KW-1185">Reference proteome</keyword>
<dbReference type="Proteomes" id="UP001244011">
    <property type="component" value="Unassembled WGS sequence"/>
</dbReference>
<comment type="caution">
    <text evidence="2">The sequence shown here is derived from an EMBL/GenBank/DDBJ whole genome shotgun (WGS) entry which is preliminary data.</text>
</comment>
<dbReference type="AlphaFoldDB" id="A0AAJ0C4X7"/>